<organism evidence="2 3">
    <name type="scientific">Radiobacillus deserti</name>
    <dbReference type="NCBI Taxonomy" id="2594883"/>
    <lineage>
        <taxon>Bacteria</taxon>
        <taxon>Bacillati</taxon>
        <taxon>Bacillota</taxon>
        <taxon>Bacilli</taxon>
        <taxon>Bacillales</taxon>
        <taxon>Bacillaceae</taxon>
        <taxon>Radiobacillus</taxon>
    </lineage>
</organism>
<dbReference type="AlphaFoldDB" id="A0A516KHF6"/>
<reference evidence="2 3" key="1">
    <citation type="submission" date="2019-07" db="EMBL/GenBank/DDBJ databases">
        <authorList>
            <person name="Li J."/>
        </authorList>
    </citation>
    <scope>NUCLEOTIDE SEQUENCE [LARGE SCALE GENOMIC DNA]</scope>
    <source>
        <strain evidence="2 3">TKL69</strain>
    </source>
</reference>
<dbReference type="OrthoDB" id="2735026at2"/>
<dbReference type="EMBL" id="CP041666">
    <property type="protein sequence ID" value="QDP40819.1"/>
    <property type="molecule type" value="Genomic_DNA"/>
</dbReference>
<evidence type="ECO:0000256" key="1">
    <source>
        <dbReference type="SAM" id="Phobius"/>
    </source>
</evidence>
<sequence>MTVILFRILILIALAIIVHTAYEYVTSPIRKLERAKKMKHFYYVDDPRDEKKNLLMTYKGIVFEGEKYIGATEESFDVVRISVFVKDPQHLKGLERNDLYFLEEELLIRYPHAEIDWKYPINKLLEAIKK</sequence>
<keyword evidence="3" id="KW-1185">Reference proteome</keyword>
<protein>
    <submittedName>
        <fullName evidence="2">Sigma-w pathway protein ysdB</fullName>
    </submittedName>
</protein>
<evidence type="ECO:0000313" key="2">
    <source>
        <dbReference type="EMBL" id="QDP40819.1"/>
    </source>
</evidence>
<feature type="transmembrane region" description="Helical" evidence="1">
    <location>
        <begin position="6"/>
        <end position="25"/>
    </location>
</feature>
<keyword evidence="1" id="KW-0812">Transmembrane</keyword>
<dbReference type="RefSeq" id="WP_143894740.1">
    <property type="nucleotide sequence ID" value="NZ_CP041666.1"/>
</dbReference>
<dbReference type="Proteomes" id="UP000315215">
    <property type="component" value="Chromosome"/>
</dbReference>
<gene>
    <name evidence="2" type="ORF">FN924_11850</name>
</gene>
<accession>A0A516KHF6</accession>
<keyword evidence="1" id="KW-0472">Membrane</keyword>
<dbReference type="KEGG" id="aqt:FN924_11850"/>
<evidence type="ECO:0000313" key="3">
    <source>
        <dbReference type="Proteomes" id="UP000315215"/>
    </source>
</evidence>
<name>A0A516KHF6_9BACI</name>
<proteinExistence type="predicted"/>
<keyword evidence="1" id="KW-1133">Transmembrane helix</keyword>